<feature type="compositionally biased region" description="Pro residues" evidence="1">
    <location>
        <begin position="116"/>
        <end position="139"/>
    </location>
</feature>
<name>A0AAV4TYW1_9ARAC</name>
<comment type="caution">
    <text evidence="2">The sequence shown here is derived from an EMBL/GenBank/DDBJ whole genome shotgun (WGS) entry which is preliminary data.</text>
</comment>
<gene>
    <name evidence="2" type="ORF">CDAR_487111</name>
</gene>
<evidence type="ECO:0000313" key="3">
    <source>
        <dbReference type="Proteomes" id="UP001054837"/>
    </source>
</evidence>
<dbReference type="AlphaFoldDB" id="A0AAV4TYW1"/>
<evidence type="ECO:0000313" key="2">
    <source>
        <dbReference type="EMBL" id="GIY50345.1"/>
    </source>
</evidence>
<keyword evidence="3" id="KW-1185">Reference proteome</keyword>
<organism evidence="2 3">
    <name type="scientific">Caerostris darwini</name>
    <dbReference type="NCBI Taxonomy" id="1538125"/>
    <lineage>
        <taxon>Eukaryota</taxon>
        <taxon>Metazoa</taxon>
        <taxon>Ecdysozoa</taxon>
        <taxon>Arthropoda</taxon>
        <taxon>Chelicerata</taxon>
        <taxon>Arachnida</taxon>
        <taxon>Araneae</taxon>
        <taxon>Araneomorphae</taxon>
        <taxon>Entelegynae</taxon>
        <taxon>Araneoidea</taxon>
        <taxon>Araneidae</taxon>
        <taxon>Caerostris</taxon>
    </lineage>
</organism>
<dbReference type="EMBL" id="BPLQ01010379">
    <property type="protein sequence ID" value="GIY50345.1"/>
    <property type="molecule type" value="Genomic_DNA"/>
</dbReference>
<proteinExistence type="predicted"/>
<dbReference type="Proteomes" id="UP001054837">
    <property type="component" value="Unassembled WGS sequence"/>
</dbReference>
<protein>
    <submittedName>
        <fullName evidence="2">Uncharacterized protein</fullName>
    </submittedName>
</protein>
<sequence>MIVFRAIISQRGSGIRGSFPQRHFITSPCSMAFHSPSRKLVIRTVLFIIVLPTPLRPPSLPEASLREGCSFPLEFSSAFCGASLRTSGESVSLGPPPFCCGGSTPVGTKGLGPPLLHLPPPDGGAAPPFPPPALPPTPSFPNRSSGDNNVKKKRKVVNS</sequence>
<reference evidence="2 3" key="1">
    <citation type="submission" date="2021-06" db="EMBL/GenBank/DDBJ databases">
        <title>Caerostris darwini draft genome.</title>
        <authorList>
            <person name="Kono N."/>
            <person name="Arakawa K."/>
        </authorList>
    </citation>
    <scope>NUCLEOTIDE SEQUENCE [LARGE SCALE GENOMIC DNA]</scope>
</reference>
<evidence type="ECO:0000256" key="1">
    <source>
        <dbReference type="SAM" id="MobiDB-lite"/>
    </source>
</evidence>
<accession>A0AAV4TYW1</accession>
<feature type="region of interest" description="Disordered" evidence="1">
    <location>
        <begin position="110"/>
        <end position="159"/>
    </location>
</feature>